<comment type="subcellular location">
    <subcellularLocation>
        <location evidence="1">Nucleus</location>
    </subcellularLocation>
</comment>
<dbReference type="PANTHER" id="PTHR47338:SF27">
    <property type="entry name" value="ZN(II)2CYS6 TRANSCRIPTION FACTOR (EUROFUNG)"/>
    <property type="match status" value="1"/>
</dbReference>
<dbReference type="InterPro" id="IPR036864">
    <property type="entry name" value="Zn2-C6_fun-type_DNA-bd_sf"/>
</dbReference>
<dbReference type="PANTHER" id="PTHR47338">
    <property type="entry name" value="ZN(II)2CYS6 TRANSCRIPTION FACTOR (EUROFUNG)-RELATED"/>
    <property type="match status" value="1"/>
</dbReference>
<dbReference type="SMART" id="SM00906">
    <property type="entry name" value="Fungal_trans"/>
    <property type="match status" value="1"/>
</dbReference>
<dbReference type="CDD" id="cd00067">
    <property type="entry name" value="GAL4"/>
    <property type="match status" value="1"/>
</dbReference>
<dbReference type="GO" id="GO:0003677">
    <property type="term" value="F:DNA binding"/>
    <property type="evidence" value="ECO:0007669"/>
    <property type="project" value="InterPro"/>
</dbReference>
<dbReference type="CDD" id="cd12148">
    <property type="entry name" value="fungal_TF_MHR"/>
    <property type="match status" value="1"/>
</dbReference>
<dbReference type="PROSITE" id="PS00463">
    <property type="entry name" value="ZN2_CY6_FUNGAL_1"/>
    <property type="match status" value="1"/>
</dbReference>
<dbReference type="PROSITE" id="PS50048">
    <property type="entry name" value="ZN2_CY6_FUNGAL_2"/>
    <property type="match status" value="1"/>
</dbReference>
<reference evidence="9 10" key="1">
    <citation type="journal article" date="2012" name="PLoS Pathog.">
        <title>Diverse lifestyles and strategies of plant pathogenesis encoded in the genomes of eighteen Dothideomycetes fungi.</title>
        <authorList>
            <person name="Ohm R.A."/>
            <person name="Feau N."/>
            <person name="Henrissat B."/>
            <person name="Schoch C.L."/>
            <person name="Horwitz B.A."/>
            <person name="Barry K.W."/>
            <person name="Condon B.J."/>
            <person name="Copeland A.C."/>
            <person name="Dhillon B."/>
            <person name="Glaser F."/>
            <person name="Hesse C.N."/>
            <person name="Kosti I."/>
            <person name="LaButti K."/>
            <person name="Lindquist E.A."/>
            <person name="Lucas S."/>
            <person name="Salamov A.A."/>
            <person name="Bradshaw R.E."/>
            <person name="Ciuffetti L."/>
            <person name="Hamelin R.C."/>
            <person name="Kema G.H.J."/>
            <person name="Lawrence C."/>
            <person name="Scott J.A."/>
            <person name="Spatafora J.W."/>
            <person name="Turgeon B.G."/>
            <person name="de Wit P.J.G.M."/>
            <person name="Zhong S."/>
            <person name="Goodwin S.B."/>
            <person name="Grigoriev I.V."/>
        </authorList>
    </citation>
    <scope>NUCLEOTIDE SEQUENCE [LARGE SCALE GENOMIC DNA]</scope>
    <source>
        <strain evidence="10">28A</strain>
    </source>
</reference>
<evidence type="ECO:0000313" key="9">
    <source>
        <dbReference type="EMBL" id="EOA88463.1"/>
    </source>
</evidence>
<keyword evidence="10" id="KW-1185">Reference proteome</keyword>
<dbReference type="Gene3D" id="4.10.240.10">
    <property type="entry name" value="Zn(2)-C6 fungal-type DNA-binding domain"/>
    <property type="match status" value="1"/>
</dbReference>
<name>R0K613_EXST2</name>
<dbReference type="SUPFAM" id="SSF57701">
    <property type="entry name" value="Zn2/Cys6 DNA-binding domain"/>
    <property type="match status" value="1"/>
</dbReference>
<dbReference type="HOGENOM" id="CLU_009768_0_0_1"/>
<feature type="compositionally biased region" description="Polar residues" evidence="7">
    <location>
        <begin position="82"/>
        <end position="91"/>
    </location>
</feature>
<dbReference type="GO" id="GO:0006351">
    <property type="term" value="P:DNA-templated transcription"/>
    <property type="evidence" value="ECO:0007669"/>
    <property type="project" value="InterPro"/>
</dbReference>
<dbReference type="RefSeq" id="XP_008023876.1">
    <property type="nucleotide sequence ID" value="XM_008025685.1"/>
</dbReference>
<dbReference type="OrthoDB" id="39175at2759"/>
<dbReference type="GO" id="GO:0000981">
    <property type="term" value="F:DNA-binding transcription factor activity, RNA polymerase II-specific"/>
    <property type="evidence" value="ECO:0007669"/>
    <property type="project" value="InterPro"/>
</dbReference>
<reference evidence="9 10" key="2">
    <citation type="journal article" date="2013" name="PLoS Genet.">
        <title>Comparative genome structure, secondary metabolite, and effector coding capacity across Cochliobolus pathogens.</title>
        <authorList>
            <person name="Condon B.J."/>
            <person name="Leng Y."/>
            <person name="Wu D."/>
            <person name="Bushley K.E."/>
            <person name="Ohm R.A."/>
            <person name="Otillar R."/>
            <person name="Martin J."/>
            <person name="Schackwitz W."/>
            <person name="Grimwood J."/>
            <person name="MohdZainudin N."/>
            <person name="Xue C."/>
            <person name="Wang R."/>
            <person name="Manning V.A."/>
            <person name="Dhillon B."/>
            <person name="Tu Z.J."/>
            <person name="Steffenson B.J."/>
            <person name="Salamov A."/>
            <person name="Sun H."/>
            <person name="Lowry S."/>
            <person name="LaButti K."/>
            <person name="Han J."/>
            <person name="Copeland A."/>
            <person name="Lindquist E."/>
            <person name="Barry K."/>
            <person name="Schmutz J."/>
            <person name="Baker S.E."/>
            <person name="Ciuffetti L.M."/>
            <person name="Grigoriev I.V."/>
            <person name="Zhong S."/>
            <person name="Turgeon B.G."/>
        </authorList>
    </citation>
    <scope>NUCLEOTIDE SEQUENCE [LARGE SCALE GENOMIC DNA]</scope>
    <source>
        <strain evidence="10">28A</strain>
    </source>
</reference>
<evidence type="ECO:0000259" key="8">
    <source>
        <dbReference type="PROSITE" id="PS50048"/>
    </source>
</evidence>
<protein>
    <recommendedName>
        <fullName evidence="8">Zn(2)-C6 fungal-type domain-containing protein</fullName>
    </recommendedName>
</protein>
<feature type="region of interest" description="Disordered" evidence="7">
    <location>
        <begin position="74"/>
        <end position="154"/>
    </location>
</feature>
<gene>
    <name evidence="9" type="ORF">SETTUDRAFT_160349</name>
</gene>
<feature type="compositionally biased region" description="Low complexity" evidence="7">
    <location>
        <begin position="852"/>
        <end position="867"/>
    </location>
</feature>
<evidence type="ECO:0000256" key="4">
    <source>
        <dbReference type="ARBA" id="ARBA00023026"/>
    </source>
</evidence>
<dbReference type="EMBL" id="KB908537">
    <property type="protein sequence ID" value="EOA88463.1"/>
    <property type="molecule type" value="Genomic_DNA"/>
</dbReference>
<keyword evidence="4" id="KW-0843">Virulence</keyword>
<dbReference type="InterPro" id="IPR001138">
    <property type="entry name" value="Zn2Cys6_DnaBD"/>
</dbReference>
<evidence type="ECO:0000256" key="2">
    <source>
        <dbReference type="ARBA" id="ARBA00022723"/>
    </source>
</evidence>
<feature type="domain" description="Zn(2)-C6 fungal-type" evidence="8">
    <location>
        <begin position="172"/>
        <end position="202"/>
    </location>
</feature>
<dbReference type="Proteomes" id="UP000016935">
    <property type="component" value="Unassembled WGS sequence"/>
</dbReference>
<dbReference type="InterPro" id="IPR050815">
    <property type="entry name" value="TF_fung"/>
</dbReference>
<keyword evidence="5" id="KW-0804">Transcription</keyword>
<dbReference type="SMART" id="SM00066">
    <property type="entry name" value="GAL4"/>
    <property type="match status" value="1"/>
</dbReference>
<dbReference type="InterPro" id="IPR007219">
    <property type="entry name" value="XnlR_reg_dom"/>
</dbReference>
<keyword evidence="2" id="KW-0479">Metal-binding</keyword>
<evidence type="ECO:0000256" key="5">
    <source>
        <dbReference type="ARBA" id="ARBA00023163"/>
    </source>
</evidence>
<dbReference type="Pfam" id="PF00172">
    <property type="entry name" value="Zn_clus"/>
    <property type="match status" value="1"/>
</dbReference>
<sequence>MADNTAAAHQPFAHDDSLMLSDYGLSEFRASPNTGAASPANMMTSLADYDMPFAHAQHFGSGLDGLQPKIEPGYPNHRGSVGNMSEGSSVHPTRMSIAGSPGHDGNNTSPESAHTFGMLSMGDAMNDSSSLAVGATDTSTTSKRTKDDVQDPPLWSEMKTKAGKERKRLPLACIACRRKKIRCSGEKPACKHCLRSRIPCVYKVTTRKAAPRTDYMAMLDKRLRRMEDRVIKLIPKESLPSVANVGRSVVKPAIAGAPPKTPTNKKRPAEEAFGNELDEWSKAKGADPNTSDSTTLHKESDDTKLLSEGAESLPPKEIQEHLAEVYFDYVYGQSYPLLHKPSFMRKLAMGKVPPVLILAMCAISARFSNHPQLRTEPCFLRGDNWAIRAREIALKRYDAPNITILIVYLLLGLHEFGTCQGGRSWMFGGMAQRMAYALQLHKENEYDPLASEADRKPLSATDREIRRRTMWSCFLMDRFNSSGSDRPLFVHEQYIEVQLPVKEHLYIHEIHAPTENLEGGVPNPVPPDSGQLANPHENMGVSAYTIRLVCTWGKVIKYMNLGGRERETEPMWSPNSTFHAIKKEAKEFKAALPEMLVYTPENLKSHAIGKTANSFLYLHILWQQIMLFMHRFALPSTAGSRPPKDMPHDFLTESARAALDAANQISLLINESMDHNVVAPFAGYSAFFSSTVHVHGVFSKNPKLEAQSKKHLAYNVKFLTKMKKYWGMFHYIAENLKELYRQHADAQVKGASTSADKKGAIFQYGDWFDRYPHGVSKTDYEDAAEANPREPGTDAVLGDKSDLQSVEEFFASLSPPSKTDQSRKQARKNRSKSVSRAELVSSRADVARLQRHNSQSQQSSAAHLQAQQHMNQVNMPSQDVIEAALAAGYDPTSLFTSQHQSSPQQFLADFASHHPSLPILNTSPNMIHPSHAHQMDPSVHSANLSPFPDLAADFNNAYWNLDVLGLGPTSNFFDPMSSYFVPFNVDPPPQHNLGDDGVFAGQGPEAYGFALGAGTPVDLDLMHGGMVRNSGSVNGGRPVMGRRGTGTGLD</sequence>
<feature type="compositionally biased region" description="Basic residues" evidence="7">
    <location>
        <begin position="824"/>
        <end position="833"/>
    </location>
</feature>
<evidence type="ECO:0000256" key="7">
    <source>
        <dbReference type="SAM" id="MobiDB-lite"/>
    </source>
</evidence>
<proteinExistence type="predicted"/>
<feature type="region of interest" description="Disordered" evidence="7">
    <location>
        <begin position="1030"/>
        <end position="1050"/>
    </location>
</feature>
<organism evidence="9 10">
    <name type="scientific">Exserohilum turcicum (strain 28A)</name>
    <name type="common">Northern leaf blight fungus</name>
    <name type="synonym">Setosphaeria turcica</name>
    <dbReference type="NCBI Taxonomy" id="671987"/>
    <lineage>
        <taxon>Eukaryota</taxon>
        <taxon>Fungi</taxon>
        <taxon>Dikarya</taxon>
        <taxon>Ascomycota</taxon>
        <taxon>Pezizomycotina</taxon>
        <taxon>Dothideomycetes</taxon>
        <taxon>Pleosporomycetidae</taxon>
        <taxon>Pleosporales</taxon>
        <taxon>Pleosporineae</taxon>
        <taxon>Pleosporaceae</taxon>
        <taxon>Exserohilum</taxon>
    </lineage>
</organism>
<dbReference type="PRINTS" id="PR00755">
    <property type="entry name" value="AFLATOXINBRP"/>
</dbReference>
<evidence type="ECO:0000256" key="1">
    <source>
        <dbReference type="ARBA" id="ARBA00004123"/>
    </source>
</evidence>
<dbReference type="GO" id="GO:0008270">
    <property type="term" value="F:zinc ion binding"/>
    <property type="evidence" value="ECO:0007669"/>
    <property type="project" value="InterPro"/>
</dbReference>
<dbReference type="AlphaFoldDB" id="R0K613"/>
<evidence type="ECO:0000313" key="10">
    <source>
        <dbReference type="Proteomes" id="UP000016935"/>
    </source>
</evidence>
<dbReference type="GeneID" id="19398031"/>
<dbReference type="STRING" id="671987.R0K613"/>
<feature type="region of interest" description="Disordered" evidence="7">
    <location>
        <begin position="810"/>
        <end position="867"/>
    </location>
</feature>
<keyword evidence="6" id="KW-0539">Nucleus</keyword>
<feature type="compositionally biased region" description="Basic and acidic residues" evidence="7">
    <location>
        <begin position="295"/>
        <end position="305"/>
    </location>
</feature>
<dbReference type="Pfam" id="PF04082">
    <property type="entry name" value="Fungal_trans"/>
    <property type="match status" value="1"/>
</dbReference>
<evidence type="ECO:0000256" key="6">
    <source>
        <dbReference type="ARBA" id="ARBA00023242"/>
    </source>
</evidence>
<evidence type="ECO:0000256" key="3">
    <source>
        <dbReference type="ARBA" id="ARBA00023015"/>
    </source>
</evidence>
<accession>R0K613</accession>
<dbReference type="eggNOG" id="ENOG502QR2H">
    <property type="taxonomic scope" value="Eukaryota"/>
</dbReference>
<keyword evidence="3" id="KW-0805">Transcription regulation</keyword>
<feature type="region of interest" description="Disordered" evidence="7">
    <location>
        <begin position="276"/>
        <end position="313"/>
    </location>
</feature>
<dbReference type="GO" id="GO:0005634">
    <property type="term" value="C:nucleus"/>
    <property type="evidence" value="ECO:0007669"/>
    <property type="project" value="UniProtKB-SubCell"/>
</dbReference>